<dbReference type="EMBL" id="BAAAZH010000017">
    <property type="protein sequence ID" value="GAA4120862.1"/>
    <property type="molecule type" value="Genomic_DNA"/>
</dbReference>
<evidence type="ECO:0000259" key="3">
    <source>
        <dbReference type="Pfam" id="PF14361"/>
    </source>
</evidence>
<evidence type="ECO:0000256" key="1">
    <source>
        <dbReference type="ARBA" id="ARBA00006754"/>
    </source>
</evidence>
<accession>A0ABP7XMY0</accession>
<evidence type="ECO:0000259" key="2">
    <source>
        <dbReference type="Pfam" id="PF13556"/>
    </source>
</evidence>
<dbReference type="RefSeq" id="WP_344733748.1">
    <property type="nucleotide sequence ID" value="NZ_BAAAZH010000017.1"/>
</dbReference>
<dbReference type="InterPro" id="IPR025736">
    <property type="entry name" value="PucR_C-HTH_dom"/>
</dbReference>
<dbReference type="Gene3D" id="1.10.10.2840">
    <property type="entry name" value="PucR C-terminal helix-turn-helix domain"/>
    <property type="match status" value="1"/>
</dbReference>
<dbReference type="Pfam" id="PF17853">
    <property type="entry name" value="GGDEF_2"/>
    <property type="match status" value="1"/>
</dbReference>
<organism evidence="5 6">
    <name type="scientific">Nocardioides fonticola</name>
    <dbReference type="NCBI Taxonomy" id="450363"/>
    <lineage>
        <taxon>Bacteria</taxon>
        <taxon>Bacillati</taxon>
        <taxon>Actinomycetota</taxon>
        <taxon>Actinomycetes</taxon>
        <taxon>Propionibacteriales</taxon>
        <taxon>Nocardioidaceae</taxon>
        <taxon>Nocardioides</taxon>
    </lineage>
</organism>
<dbReference type="PANTHER" id="PTHR33744">
    <property type="entry name" value="CARBOHYDRATE DIACID REGULATOR"/>
    <property type="match status" value="1"/>
</dbReference>
<dbReference type="InterPro" id="IPR041522">
    <property type="entry name" value="CdaR_GGDEF"/>
</dbReference>
<dbReference type="PANTHER" id="PTHR33744:SF1">
    <property type="entry name" value="DNA-BINDING TRANSCRIPTIONAL ACTIVATOR ADER"/>
    <property type="match status" value="1"/>
</dbReference>
<name>A0ABP7XMY0_9ACTN</name>
<evidence type="ECO:0000313" key="6">
    <source>
        <dbReference type="Proteomes" id="UP001501495"/>
    </source>
</evidence>
<comment type="caution">
    <text evidence="5">The sequence shown here is derived from an EMBL/GenBank/DDBJ whole genome shotgun (WGS) entry which is preliminary data.</text>
</comment>
<feature type="domain" description="CdaR GGDEF-like" evidence="4">
    <location>
        <begin position="186"/>
        <end position="306"/>
    </location>
</feature>
<reference evidence="6" key="1">
    <citation type="journal article" date="2019" name="Int. J. Syst. Evol. Microbiol.">
        <title>The Global Catalogue of Microorganisms (GCM) 10K type strain sequencing project: providing services to taxonomists for standard genome sequencing and annotation.</title>
        <authorList>
            <consortium name="The Broad Institute Genomics Platform"/>
            <consortium name="The Broad Institute Genome Sequencing Center for Infectious Disease"/>
            <person name="Wu L."/>
            <person name="Ma J."/>
        </authorList>
    </citation>
    <scope>NUCLEOTIDE SEQUENCE [LARGE SCALE GENOMIC DNA]</scope>
    <source>
        <strain evidence="6">JCM 16703</strain>
    </source>
</reference>
<gene>
    <name evidence="5" type="ORF">GCM10022215_25080</name>
</gene>
<feature type="domain" description="RsbT co-antagonist protein RsbRD N-terminal" evidence="3">
    <location>
        <begin position="38"/>
        <end position="175"/>
    </location>
</feature>
<dbReference type="Pfam" id="PF13556">
    <property type="entry name" value="HTH_30"/>
    <property type="match status" value="1"/>
</dbReference>
<protein>
    <submittedName>
        <fullName evidence="5">Helix-turn-helix domain-containing protein</fullName>
    </submittedName>
</protein>
<dbReference type="InterPro" id="IPR051448">
    <property type="entry name" value="CdaR-like_regulators"/>
</dbReference>
<evidence type="ECO:0000259" key="4">
    <source>
        <dbReference type="Pfam" id="PF17853"/>
    </source>
</evidence>
<evidence type="ECO:0000313" key="5">
    <source>
        <dbReference type="EMBL" id="GAA4120862.1"/>
    </source>
</evidence>
<feature type="domain" description="PucR C-terminal helix-turn-helix" evidence="2">
    <location>
        <begin position="360"/>
        <end position="414"/>
    </location>
</feature>
<dbReference type="InterPro" id="IPR025751">
    <property type="entry name" value="RsbRD_N_dom"/>
</dbReference>
<dbReference type="InterPro" id="IPR042070">
    <property type="entry name" value="PucR_C-HTH_sf"/>
</dbReference>
<comment type="similarity">
    <text evidence="1">Belongs to the CdaR family.</text>
</comment>
<dbReference type="Pfam" id="PF14361">
    <property type="entry name" value="RsbRD_N"/>
    <property type="match status" value="1"/>
</dbReference>
<dbReference type="Proteomes" id="UP001501495">
    <property type="component" value="Unassembled WGS sequence"/>
</dbReference>
<proteinExistence type="inferred from homology"/>
<sequence>MAAAVQEDVEVVDAARVRVSAVAAAMLVGLPARAPALKAGLAEAVPELRGDPTIVELFGASTESNVESFFRMAQYTLDVAELRPPSAAVEYARRLAQRGISSHALVRSYRVGQQRVLDWTFEEIARQEADPVVAMAAVQVMQAISFDYVDRMAEQVVAEYEAERDRWLANRNTVRAALLAALVDGDEVDVAAGERALGYRLRQQHLGFVVWGRDADGSTHELRRLENAADAVADAVGAVGAPLFVPQDASSGWAWVPLDAAVVLDDVALARVRAAIGRSVRVALGAPASGVNGFRTTHLDALRAFAVASTAGERGDAVVSHLDPGLRAAGLLAADLEAARELVAGALGGLAEDSEPVARLRETLAVFLAERGSYLAAARRLHVHKNTVKYRVDRAVALRGRPLEEDRLDLELALVGCRWLGAAVLRRTDGQARPERTGS</sequence>
<keyword evidence="6" id="KW-1185">Reference proteome</keyword>